<evidence type="ECO:0000313" key="4">
    <source>
        <dbReference type="Proteomes" id="UP001479436"/>
    </source>
</evidence>
<feature type="compositionally biased region" description="Low complexity" evidence="1">
    <location>
        <begin position="336"/>
        <end position="356"/>
    </location>
</feature>
<dbReference type="InterPro" id="IPR045142">
    <property type="entry name" value="BCAS3-like"/>
</dbReference>
<evidence type="ECO:0000313" key="3">
    <source>
        <dbReference type="EMBL" id="KAK9710661.1"/>
    </source>
</evidence>
<sequence length="889" mass="98837">MTGTNKSAKLQKHSSKVAAPAMGVKAEPKYFRDNTSLHSISSVLHGISTYVAYSLPESLSRVKRSSFKLDSPHSIHKNSPGEGGIVTPERKKTVTYASFKWITGHFHYDKADTSQRKLCLFLGYNDGFQIWDLTDTDSIYEIVSFRDKSEIKCVEALPNPKVSAEARADDFQDARALIAYVTEKREVINGEDQIGSVLNFFSLRTHDHVKTIDYDIEEISSVKANERAIVVLLRYTGIDILSPFSLEKLTRFTDIYYHPFTGSPVVALGHRLIAYSSSNPPPLSSRNSPSNNQAHNFNVERVAKEMMNGVKTIGGYGYKTLSNYLAVSPPSQGMFSRYSSSPKSQISSSPSSGSFTPEHKPIDKSLPEGMVIVRDLLPILSKDPPYHGQKKDLPIAHFQAHYHAVAALAFSISGSLLVTASIQGTSFQIFSISGVSGDGSIGSVKHLYKLARGYTSAYVEDIVFSPDSKWLAVSTGRGTTHIYAVNPYGGPPNVSSHIRNCIENERGRPNSSLEESPHVSLSSIVRIKQKNSGVIDMEIPENDVLLDGSPGVHSHSPTDSFLQQQIHSSPIAFFINSHESLSPTARRGSESMPSGHQNILTFNMNGTLTLHRLDITSIPLRKKKHGIIVNTFELSVSGEDVAEWNLCRGSDWPFVSIMVENEKSKKEDKKRWLAQSEISTYHIYEAPLWGSTQFVLQTFDIENFTSHSSAPYPEARNIEFRKDMPVPYGVYIPKRSEDNEFSSENELEGDLSNAIDSSLASLPPLTNKSNEIEIPNSGRSKAEDLSFDDLNFIEIEDISASNNHEQYTTQSSVEDLEFLGYLNDESKERNVPDEEELFDDEVEKYPADSLLFMKSVDLQEINDLAEIPAIIPDEKVKKGKGKNKKGRKL</sequence>
<keyword evidence="4" id="KW-1185">Reference proteome</keyword>
<comment type="caution">
    <text evidence="3">The sequence shown here is derived from an EMBL/GenBank/DDBJ whole genome shotgun (WGS) entry which is preliminary data.</text>
</comment>
<dbReference type="EMBL" id="JASJQH010007330">
    <property type="protein sequence ID" value="KAK9710661.1"/>
    <property type="molecule type" value="Genomic_DNA"/>
</dbReference>
<organism evidence="3 4">
    <name type="scientific">Basidiobolus ranarum</name>
    <dbReference type="NCBI Taxonomy" id="34480"/>
    <lineage>
        <taxon>Eukaryota</taxon>
        <taxon>Fungi</taxon>
        <taxon>Fungi incertae sedis</taxon>
        <taxon>Zoopagomycota</taxon>
        <taxon>Entomophthoromycotina</taxon>
        <taxon>Basidiobolomycetes</taxon>
        <taxon>Basidiobolales</taxon>
        <taxon>Basidiobolaceae</taxon>
        <taxon>Basidiobolus</taxon>
    </lineage>
</organism>
<dbReference type="InterPro" id="IPR048382">
    <property type="entry name" value="BCAS3_WD40"/>
</dbReference>
<dbReference type="PANTHER" id="PTHR13268">
    <property type="entry name" value="BREAST CARCINOMA AMPLIFIED SEQUENCE 3"/>
    <property type="match status" value="1"/>
</dbReference>
<dbReference type="InterPro" id="IPR001680">
    <property type="entry name" value="WD40_rpt"/>
</dbReference>
<name>A0ABR2VYT7_9FUNG</name>
<dbReference type="SUPFAM" id="SSF50978">
    <property type="entry name" value="WD40 repeat-like"/>
    <property type="match status" value="1"/>
</dbReference>
<feature type="region of interest" description="Disordered" evidence="1">
    <location>
        <begin position="336"/>
        <end position="363"/>
    </location>
</feature>
<dbReference type="SMART" id="SM00320">
    <property type="entry name" value="WD40"/>
    <property type="match status" value="2"/>
</dbReference>
<proteinExistence type="predicted"/>
<dbReference type="PANTHER" id="PTHR13268:SF0">
    <property type="entry name" value="BCAS3 MICROTUBULE ASSOCIATED CELL MIGRATION FACTOR"/>
    <property type="match status" value="1"/>
</dbReference>
<evidence type="ECO:0000256" key="1">
    <source>
        <dbReference type="SAM" id="MobiDB-lite"/>
    </source>
</evidence>
<dbReference type="Proteomes" id="UP001479436">
    <property type="component" value="Unassembled WGS sequence"/>
</dbReference>
<gene>
    <name evidence="3" type="ORF">K7432_008311</name>
</gene>
<feature type="domain" description="BCAS3 WD40" evidence="2">
    <location>
        <begin position="392"/>
        <end position="508"/>
    </location>
</feature>
<dbReference type="InterPro" id="IPR015943">
    <property type="entry name" value="WD40/YVTN_repeat-like_dom_sf"/>
</dbReference>
<dbReference type="Pfam" id="PF21034">
    <property type="entry name" value="BCAS3_WD40"/>
    <property type="match status" value="2"/>
</dbReference>
<feature type="compositionally biased region" description="Polar residues" evidence="1">
    <location>
        <begin position="758"/>
        <end position="769"/>
    </location>
</feature>
<feature type="region of interest" description="Disordered" evidence="1">
    <location>
        <begin position="758"/>
        <end position="780"/>
    </location>
</feature>
<protein>
    <recommendedName>
        <fullName evidence="2">BCAS3 WD40 domain-containing protein</fullName>
    </recommendedName>
</protein>
<reference evidence="3 4" key="1">
    <citation type="submission" date="2023-04" db="EMBL/GenBank/DDBJ databases">
        <title>Genome of Basidiobolus ranarum AG-B5.</title>
        <authorList>
            <person name="Stajich J.E."/>
            <person name="Carter-House D."/>
            <person name="Gryganskyi A."/>
        </authorList>
    </citation>
    <scope>NUCLEOTIDE SEQUENCE [LARGE SCALE GENOMIC DNA]</scope>
    <source>
        <strain evidence="3 4">AG-B5</strain>
    </source>
</reference>
<dbReference type="InterPro" id="IPR036322">
    <property type="entry name" value="WD40_repeat_dom_sf"/>
</dbReference>
<dbReference type="Gene3D" id="2.130.10.10">
    <property type="entry name" value="YVTN repeat-like/Quinoprotein amine dehydrogenase"/>
    <property type="match status" value="1"/>
</dbReference>
<accession>A0ABR2VYT7</accession>
<evidence type="ECO:0000259" key="2">
    <source>
        <dbReference type="Pfam" id="PF21034"/>
    </source>
</evidence>
<feature type="domain" description="BCAS3 WD40" evidence="2">
    <location>
        <begin position="106"/>
        <end position="279"/>
    </location>
</feature>